<dbReference type="RefSeq" id="WP_174409139.1">
    <property type="nucleotide sequence ID" value="NZ_BLVP01000006.1"/>
</dbReference>
<reference evidence="2 3" key="1">
    <citation type="submission" date="2020-05" db="EMBL/GenBank/DDBJ databases">
        <title>Draft genome sequence of Desulfovibrio psychrotolerans JS1T.</title>
        <authorList>
            <person name="Ueno A."/>
            <person name="Tamazawa S."/>
            <person name="Tamamura S."/>
            <person name="Murakami T."/>
            <person name="Kiyama T."/>
            <person name="Inomata H."/>
            <person name="Amano Y."/>
            <person name="Miyakawa K."/>
            <person name="Tamaki H."/>
            <person name="Naganuma T."/>
            <person name="Kaneko K."/>
        </authorList>
    </citation>
    <scope>NUCLEOTIDE SEQUENCE [LARGE SCALE GENOMIC DNA]</scope>
    <source>
        <strain evidence="2 3">JS1</strain>
    </source>
</reference>
<evidence type="ECO:0000259" key="1">
    <source>
        <dbReference type="Pfam" id="PF21277"/>
    </source>
</evidence>
<proteinExistence type="predicted"/>
<name>A0A7J0BU08_9BACT</name>
<protein>
    <recommendedName>
        <fullName evidence="1">Type VI secretion system spike protein VgrG3-like C-terminal domain-containing protein</fullName>
    </recommendedName>
</protein>
<gene>
    <name evidence="2" type="ORF">DSM19430T_11480</name>
</gene>
<keyword evidence="3" id="KW-1185">Reference proteome</keyword>
<sequence length="446" mass="46780">MSINPAAIGRISAHVDRLSQGGADSVFGGGTTGFGAGKIPGIGGPGGSPGGGLGGVLGGKFAQLMSDPMVQMTNPAVLQGVLGLDGGEGVKNLTPEDSAISGGLNLTNVKALATLTKVMGNEESPMANMFRSIPTPEGNAIRMSVDKSTASFSAYDPMSALQASSRAAARGDMRAALSELVNAANAMKAQRTPEPAVPEAPEIAESIDDTEEYGIYRKAEQEAQREFAEATRLARNGGAGFKPGALSALFESGGDGGIAAIGYDRRGGTSYGKFQMSSRAGTMDAFIHYLDTHAPDMASRLRQSGSANTGSRSGAMPDAWKEIARSQPARFEELQENFIHRNHFSPAYRAISKAMNVDSMSPAMQEVLFSTAVHHGPTGAVRIFARAYGRTGGFNPASEAEFIRNIYSIRQRQFATSTEGVRTAVQGRLGDELRMALSMLERGDMA</sequence>
<evidence type="ECO:0000313" key="2">
    <source>
        <dbReference type="EMBL" id="GFM36464.1"/>
    </source>
</evidence>
<dbReference type="EMBL" id="BLVP01000006">
    <property type="protein sequence ID" value="GFM36464.1"/>
    <property type="molecule type" value="Genomic_DNA"/>
</dbReference>
<dbReference type="Pfam" id="PF21277">
    <property type="entry name" value="T6SS_VgrG3-like_C"/>
    <property type="match status" value="1"/>
</dbReference>
<dbReference type="InterPro" id="IPR049073">
    <property type="entry name" value="T6SS_VgrG3-like_C"/>
</dbReference>
<comment type="caution">
    <text evidence="2">The sequence shown here is derived from an EMBL/GenBank/DDBJ whole genome shotgun (WGS) entry which is preliminary data.</text>
</comment>
<feature type="domain" description="Type VI secretion system spike protein VgrG3-like C-terminal" evidence="1">
    <location>
        <begin position="244"/>
        <end position="427"/>
    </location>
</feature>
<organism evidence="2 3">
    <name type="scientific">Desulfovibrio psychrotolerans</name>
    <dbReference type="NCBI Taxonomy" id="415242"/>
    <lineage>
        <taxon>Bacteria</taxon>
        <taxon>Pseudomonadati</taxon>
        <taxon>Thermodesulfobacteriota</taxon>
        <taxon>Desulfovibrionia</taxon>
        <taxon>Desulfovibrionales</taxon>
        <taxon>Desulfovibrionaceae</taxon>
        <taxon>Desulfovibrio</taxon>
    </lineage>
</organism>
<accession>A0A7J0BU08</accession>
<evidence type="ECO:0000313" key="3">
    <source>
        <dbReference type="Proteomes" id="UP000503820"/>
    </source>
</evidence>
<dbReference type="AlphaFoldDB" id="A0A7J0BU08"/>
<dbReference type="Proteomes" id="UP000503820">
    <property type="component" value="Unassembled WGS sequence"/>
</dbReference>